<comment type="similarity">
    <text evidence="1">Belongs to the 'GDXG' lipolytic enzyme family.</text>
</comment>
<keyword evidence="4" id="KW-1185">Reference proteome</keyword>
<dbReference type="RefSeq" id="WP_064807176.1">
    <property type="nucleotide sequence ID" value="NZ_CP016023.1"/>
</dbReference>
<proteinExistence type="inferred from homology"/>
<dbReference type="AlphaFoldDB" id="A0A192A3C1"/>
<dbReference type="EMBL" id="CP016023">
    <property type="protein sequence ID" value="ANJ74970.1"/>
    <property type="molecule type" value="Genomic_DNA"/>
</dbReference>
<dbReference type="Gene3D" id="3.40.50.1820">
    <property type="entry name" value="alpha/beta hydrolase"/>
    <property type="match status" value="1"/>
</dbReference>
<dbReference type="FunFam" id="3.40.50.1820:FF:000089">
    <property type="entry name" value="Alpha/beta hydrolase"/>
    <property type="match status" value="1"/>
</dbReference>
<evidence type="ECO:0000313" key="3">
    <source>
        <dbReference type="EMBL" id="ANJ74970.1"/>
    </source>
</evidence>
<dbReference type="Pfam" id="PF07859">
    <property type="entry name" value="Abhydrolase_3"/>
    <property type="match status" value="1"/>
</dbReference>
<dbReference type="InterPro" id="IPR033140">
    <property type="entry name" value="Lipase_GDXG_put_SER_AS"/>
</dbReference>
<dbReference type="InterPro" id="IPR050300">
    <property type="entry name" value="GDXG_lipolytic_enzyme"/>
</dbReference>
<dbReference type="InterPro" id="IPR029058">
    <property type="entry name" value="AB_hydrolase_fold"/>
</dbReference>
<dbReference type="PROSITE" id="PS01174">
    <property type="entry name" value="LIPASE_GDXG_SER"/>
    <property type="match status" value="1"/>
</dbReference>
<protein>
    <submittedName>
        <fullName evidence="3">Esterase</fullName>
    </submittedName>
</protein>
<evidence type="ECO:0000313" key="4">
    <source>
        <dbReference type="Proteomes" id="UP000078572"/>
    </source>
</evidence>
<dbReference type="GO" id="GO:0016787">
    <property type="term" value="F:hydrolase activity"/>
    <property type="evidence" value="ECO:0007669"/>
    <property type="project" value="UniProtKB-KW"/>
</dbReference>
<dbReference type="SUPFAM" id="SSF53474">
    <property type="entry name" value="alpha/beta-Hydrolases"/>
    <property type="match status" value="1"/>
</dbReference>
<evidence type="ECO:0000256" key="2">
    <source>
        <dbReference type="ARBA" id="ARBA00022801"/>
    </source>
</evidence>
<keyword evidence="2" id="KW-0378">Hydrolase</keyword>
<dbReference type="OrthoDB" id="9794445at2"/>
<dbReference type="Proteomes" id="UP000078572">
    <property type="component" value="Chromosome 2"/>
</dbReference>
<name>A0A192A3C1_9RALS</name>
<gene>
    <name evidence="3" type="ORF">A9Y76_20715</name>
</gene>
<dbReference type="PANTHER" id="PTHR48081">
    <property type="entry name" value="AB HYDROLASE SUPERFAMILY PROTEIN C4A8.06C"/>
    <property type="match status" value="1"/>
</dbReference>
<dbReference type="STRING" id="190721.ACS15_4400"/>
<dbReference type="InterPro" id="IPR013094">
    <property type="entry name" value="AB_hydrolase_3"/>
</dbReference>
<accession>A0A192A3C1</accession>
<dbReference type="PANTHER" id="PTHR48081:SF8">
    <property type="entry name" value="ALPHA_BETA HYDROLASE FOLD-3 DOMAIN-CONTAINING PROTEIN-RELATED"/>
    <property type="match status" value="1"/>
</dbReference>
<sequence>MSHDPQVRALLDNMAQMPQLDFDMLSPEVYRAMLAQMPPFAPGDAMAQERALTIPGAAGPLPAHLYVPHGDGPWPLTVFFHGGGFVTCGIETHHNLCRSLAQRAGTIVLSVAYRLAPEAPFPAAADDACAAVRWAASHAEELGARSGALAVAGDSAGANLAAVAAQQLRGKVALCHQLLLYPYLDCADESGSMQTFAQGNFLTIDMLRWYSRHYLSDAQHAGDVRASPLRSADLAGIASATIITAEYDPLRDQGELYGQRLQQAGGAATVHRWPGQIHGFMSMLGLLDGAEAAIDTAAAALRDAFASPVRAQVCA</sequence>
<dbReference type="GeneID" id="61528461"/>
<evidence type="ECO:0000256" key="1">
    <source>
        <dbReference type="ARBA" id="ARBA00010515"/>
    </source>
</evidence>
<reference evidence="4" key="1">
    <citation type="submission" date="2016-06" db="EMBL/GenBank/DDBJ databases">
        <authorList>
            <person name="Xu Y."/>
            <person name="Nagy A."/>
            <person name="Yan X."/>
            <person name="Kim S.W."/>
            <person name="Haley B."/>
            <person name="Liu N.T."/>
            <person name="Nou X."/>
        </authorList>
    </citation>
    <scope>NUCLEOTIDE SEQUENCE [LARGE SCALE GENOMIC DNA]</scope>
    <source>
        <strain evidence="4">ATCC 49129</strain>
    </source>
</reference>
<organism evidence="3 4">
    <name type="scientific">Ralstonia insidiosa</name>
    <dbReference type="NCBI Taxonomy" id="190721"/>
    <lineage>
        <taxon>Bacteria</taxon>
        <taxon>Pseudomonadati</taxon>
        <taxon>Pseudomonadota</taxon>
        <taxon>Betaproteobacteria</taxon>
        <taxon>Burkholderiales</taxon>
        <taxon>Burkholderiaceae</taxon>
        <taxon>Ralstonia</taxon>
    </lineage>
</organism>